<dbReference type="Proteomes" id="UP000091929">
    <property type="component" value="Unassembled WGS sequence"/>
</dbReference>
<evidence type="ECO:0000256" key="1">
    <source>
        <dbReference type="SAM" id="Phobius"/>
    </source>
</evidence>
<evidence type="ECO:0000313" key="2">
    <source>
        <dbReference type="EMBL" id="KYC44950.1"/>
    </source>
</evidence>
<protein>
    <submittedName>
        <fullName evidence="2">Uncharacterized protein</fullName>
    </submittedName>
</protein>
<sequence>MVSTKTKKKTIETKPRDPYKNFRVLTFFAGLLFFVVGMRSLTLGDSAGALLNGLAGVFFLMASYIFFKKKGQIKNKGN</sequence>
<organism evidence="2 6">
    <name type="scientific">Candidatus Methanofastidiosum methylothiophilum</name>
    <dbReference type="NCBI Taxonomy" id="1705564"/>
    <lineage>
        <taxon>Archaea</taxon>
        <taxon>Methanobacteriati</taxon>
        <taxon>Methanobacteriota</taxon>
        <taxon>Stenosarchaea group</taxon>
        <taxon>Candidatus Methanofastidiosia</taxon>
        <taxon>Candidatus Methanofastidiosales</taxon>
        <taxon>Candidatus Methanofastidiosaceae</taxon>
        <taxon>Candidatus Methanofastidiosum</taxon>
    </lineage>
</organism>
<keyword evidence="1" id="KW-1133">Transmembrane helix</keyword>
<accession>A0A150IXW8</accession>
<gene>
    <name evidence="2" type="ORF">APG10_01296</name>
    <name evidence="3" type="ORF">APG11_00880</name>
    <name evidence="4" type="ORF">APG12_01229</name>
</gene>
<keyword evidence="1" id="KW-0812">Transmembrane</keyword>
<dbReference type="EMBL" id="LNGF01000016">
    <property type="protein sequence ID" value="KYC47802.1"/>
    <property type="molecule type" value="Genomic_DNA"/>
</dbReference>
<dbReference type="Proteomes" id="UP000092403">
    <property type="component" value="Unassembled WGS sequence"/>
</dbReference>
<accession>A0A150IS98</accession>
<dbReference type="EMBL" id="LNGE01000036">
    <property type="protein sequence ID" value="KYC44950.1"/>
    <property type="molecule type" value="Genomic_DNA"/>
</dbReference>
<name>A0A150IIU3_9EURY</name>
<comment type="caution">
    <text evidence="2">The sequence shown here is derived from an EMBL/GenBank/DDBJ whole genome shotgun (WGS) entry which is preliminary data.</text>
</comment>
<dbReference type="EMBL" id="LNJC01000025">
    <property type="protein sequence ID" value="KYC49830.1"/>
    <property type="molecule type" value="Genomic_DNA"/>
</dbReference>
<dbReference type="AlphaFoldDB" id="A0A150IIU3"/>
<feature type="transmembrane region" description="Helical" evidence="1">
    <location>
        <begin position="47"/>
        <end position="67"/>
    </location>
</feature>
<evidence type="ECO:0000313" key="3">
    <source>
        <dbReference type="EMBL" id="KYC47802.1"/>
    </source>
</evidence>
<reference evidence="5 6" key="1">
    <citation type="journal article" date="2016" name="ISME J.">
        <title>Chasing the elusive Euryarchaeota class WSA2: genomes reveal a uniquely fastidious methyl-reducing methanogen.</title>
        <authorList>
            <person name="Nobu M.K."/>
            <person name="Narihiro T."/>
            <person name="Kuroda K."/>
            <person name="Mei R."/>
            <person name="Liu W.T."/>
        </authorList>
    </citation>
    <scope>NUCLEOTIDE SEQUENCE [LARGE SCALE GENOMIC DNA]</scope>
    <source>
        <strain evidence="2">B03fssc0709_Meth_Bin005</strain>
        <strain evidence="3">B15fssc0709_Meth_Bin003</strain>
        <strain evidence="4">BMIXfssc0709_Meth_Bin006</strain>
    </source>
</reference>
<evidence type="ECO:0000313" key="6">
    <source>
        <dbReference type="Proteomes" id="UP000092401"/>
    </source>
</evidence>
<dbReference type="Proteomes" id="UP000092401">
    <property type="component" value="Unassembled WGS sequence"/>
</dbReference>
<feature type="transmembrane region" description="Helical" evidence="1">
    <location>
        <begin position="21"/>
        <end position="41"/>
    </location>
</feature>
<proteinExistence type="predicted"/>
<evidence type="ECO:0000313" key="5">
    <source>
        <dbReference type="Proteomes" id="UP000091929"/>
    </source>
</evidence>
<evidence type="ECO:0000313" key="4">
    <source>
        <dbReference type="EMBL" id="KYC49830.1"/>
    </source>
</evidence>
<accession>A0A150IIU3</accession>
<keyword evidence="1" id="KW-0472">Membrane</keyword>